<keyword evidence="8" id="KW-0539">Nucleus</keyword>
<keyword evidence="4" id="KW-0805">Transcription regulation</keyword>
<accession>A0A1I8BKU6</accession>
<keyword evidence="10" id="KW-1185">Reference proteome</keyword>
<evidence type="ECO:0000256" key="5">
    <source>
        <dbReference type="ARBA" id="ARBA00023125"/>
    </source>
</evidence>
<dbReference type="WBParaSite" id="MhA1_Contig280.frz3.gene31">
    <property type="protein sequence ID" value="MhA1_Contig280.frz3.gene31"/>
    <property type="gene ID" value="MhA1_Contig280.frz3.gene31"/>
</dbReference>
<sequence>MLIKMTKCLVCGARNAKQHYGSWCCNGCKGFFWRTISCRRNYICLNSNNNSVFVKCEIEHVIRDSWGKSTALRSRDENGDESGPSQRAFTLPVAEMKKARRMENKLRKAEIKEMEGVQTMIPLINGQKQLTTINESNIAIPTFSRSTEETNYGLNNKGRVKLLTDYLEWIQSLHELELFSEQEKVKNK</sequence>
<organism evidence="10 11">
    <name type="scientific">Meloidogyne hapla</name>
    <name type="common">Root-knot nematode worm</name>
    <dbReference type="NCBI Taxonomy" id="6305"/>
    <lineage>
        <taxon>Eukaryota</taxon>
        <taxon>Metazoa</taxon>
        <taxon>Ecdysozoa</taxon>
        <taxon>Nematoda</taxon>
        <taxon>Chromadorea</taxon>
        <taxon>Rhabditida</taxon>
        <taxon>Tylenchina</taxon>
        <taxon>Tylenchomorpha</taxon>
        <taxon>Tylenchoidea</taxon>
        <taxon>Meloidogynidae</taxon>
        <taxon>Meloidogyninae</taxon>
        <taxon>Meloidogyne</taxon>
    </lineage>
</organism>
<keyword evidence="3" id="KW-0862">Zinc</keyword>
<evidence type="ECO:0000256" key="2">
    <source>
        <dbReference type="ARBA" id="ARBA00022771"/>
    </source>
</evidence>
<dbReference type="InterPro" id="IPR013088">
    <property type="entry name" value="Znf_NHR/GATA"/>
</dbReference>
<evidence type="ECO:0000256" key="4">
    <source>
        <dbReference type="ARBA" id="ARBA00023015"/>
    </source>
</evidence>
<feature type="domain" description="Nuclear receptor" evidence="9">
    <location>
        <begin position="5"/>
        <end position="91"/>
    </location>
</feature>
<keyword evidence="5" id="KW-0238">DNA-binding</keyword>
<dbReference type="PANTHER" id="PTHR47519">
    <property type="entry name" value="NUCLEAR HORMONE RECEPTOR FAMILY MEMBER NHR-31-RELATED"/>
    <property type="match status" value="1"/>
</dbReference>
<dbReference type="PANTHER" id="PTHR47519:SF1">
    <property type="entry name" value="NUCLEAR HORMONE RECEPTOR FAMILY MEMBER NHR-31"/>
    <property type="match status" value="1"/>
</dbReference>
<evidence type="ECO:0000259" key="9">
    <source>
        <dbReference type="PROSITE" id="PS51030"/>
    </source>
</evidence>
<evidence type="ECO:0000256" key="1">
    <source>
        <dbReference type="ARBA" id="ARBA00022723"/>
    </source>
</evidence>
<evidence type="ECO:0000313" key="11">
    <source>
        <dbReference type="WBParaSite" id="MhA1_Contig280.frz3.gene31"/>
    </source>
</evidence>
<dbReference type="SUPFAM" id="SSF57716">
    <property type="entry name" value="Glucocorticoid receptor-like (DNA-binding domain)"/>
    <property type="match status" value="1"/>
</dbReference>
<evidence type="ECO:0000256" key="6">
    <source>
        <dbReference type="ARBA" id="ARBA00023163"/>
    </source>
</evidence>
<keyword evidence="1" id="KW-0479">Metal-binding</keyword>
<dbReference type="SMART" id="SM00399">
    <property type="entry name" value="ZnF_C4"/>
    <property type="match status" value="1"/>
</dbReference>
<dbReference type="GO" id="GO:0043565">
    <property type="term" value="F:sequence-specific DNA binding"/>
    <property type="evidence" value="ECO:0007669"/>
    <property type="project" value="InterPro"/>
</dbReference>
<keyword evidence="7" id="KW-0675">Receptor</keyword>
<keyword evidence="2" id="KW-0863">Zinc-finger</keyword>
<evidence type="ECO:0000256" key="8">
    <source>
        <dbReference type="ARBA" id="ARBA00023242"/>
    </source>
</evidence>
<evidence type="ECO:0000313" key="10">
    <source>
        <dbReference type="Proteomes" id="UP000095281"/>
    </source>
</evidence>
<dbReference type="GO" id="GO:0003700">
    <property type="term" value="F:DNA-binding transcription factor activity"/>
    <property type="evidence" value="ECO:0007669"/>
    <property type="project" value="InterPro"/>
</dbReference>
<dbReference type="GO" id="GO:0008270">
    <property type="term" value="F:zinc ion binding"/>
    <property type="evidence" value="ECO:0007669"/>
    <property type="project" value="UniProtKB-KW"/>
</dbReference>
<evidence type="ECO:0000256" key="7">
    <source>
        <dbReference type="ARBA" id="ARBA00023170"/>
    </source>
</evidence>
<dbReference type="PROSITE" id="PS00031">
    <property type="entry name" value="NUCLEAR_REC_DBD_1"/>
    <property type="match status" value="1"/>
</dbReference>
<dbReference type="InterPro" id="IPR001628">
    <property type="entry name" value="Znf_hrmn_rcpt"/>
</dbReference>
<name>A0A1I8BKU6_MELHA</name>
<dbReference type="PROSITE" id="PS51030">
    <property type="entry name" value="NUCLEAR_REC_DBD_2"/>
    <property type="match status" value="1"/>
</dbReference>
<dbReference type="Proteomes" id="UP000095281">
    <property type="component" value="Unplaced"/>
</dbReference>
<evidence type="ECO:0000256" key="3">
    <source>
        <dbReference type="ARBA" id="ARBA00022833"/>
    </source>
</evidence>
<keyword evidence="6" id="KW-0804">Transcription</keyword>
<proteinExistence type="predicted"/>
<dbReference type="AlphaFoldDB" id="A0A1I8BKU6"/>
<dbReference type="Gene3D" id="3.30.50.10">
    <property type="entry name" value="Erythroid Transcription Factor GATA-1, subunit A"/>
    <property type="match status" value="1"/>
</dbReference>
<dbReference type="PRINTS" id="PR00047">
    <property type="entry name" value="STROIDFINGER"/>
</dbReference>
<dbReference type="Pfam" id="PF00105">
    <property type="entry name" value="zf-C4"/>
    <property type="match status" value="1"/>
</dbReference>
<protein>
    <submittedName>
        <fullName evidence="11">Nuclear receptor domain-containing protein</fullName>
    </submittedName>
</protein>
<dbReference type="InterPro" id="IPR052496">
    <property type="entry name" value="Orphan_Nuclear_Rcpt"/>
</dbReference>
<reference evidence="11" key="1">
    <citation type="submission" date="2016-11" db="UniProtKB">
        <authorList>
            <consortium name="WormBaseParasite"/>
        </authorList>
    </citation>
    <scope>IDENTIFICATION</scope>
</reference>